<name>A0A0F9W6E1_9ZZZZ</name>
<sequence>MGKKRFIGMALVAVLLLVASVSDATIKNRGVHKKADIDLGKINIEDSPNEHRALADGYNRYLQLPKPTNAQQITPASGYNGAIYYDSSDDILYAVIGGSAVDLGAAASTETLDAAYTAGATILLDATGNLSITTNPDSNPAYLLLDTVTGSGAAAEMIKITTTSGTITDAIDLSDAGIVNAINIGANVILGGEATIDFTDFDVSADGLIIVANDADGVALTVSPSIATTTAIDVTDANITNSISVAANKILLTTGTIEGGAAVIDFTNFDVSGAGAIVGTSLDVGSGNITTTGNLDVGNVLESAIQPASGNLTIDGATGASTITIGNLSTAGITISDNVTFGVTSLFSGATGLGFRQASEVISSSIADQLDIDAVGEVEIATAILDVNVTDSSSIQVTGTSKNFDIATSDGDITLTAVGGTPGDIILNAGDDVTIDAVGLLELNSSAGVISIGNDAVTQNINLGTGAAARIVTLGEITTLTEVQIDGLLVDINAGSSGLTMDAGAASNLTTSAGDLTLESAAASVNINANETVADQIKLNAQGTVASTSAINITTTNGGIMIDANGATNGDITIDAANDIDMNAAYLGVITLDTADDATADATAIADITITAGAKGAGTGDGGDVILVAGDTTGGVQGYIKLQDDVLVQTTEKIYFQDTGTFINSPANGKIEIEADGAGNDDITLDGGVTIPTGHILTIADAGSITLNAEKVTAHKEVSVAVYATANTANSFGILPIIANSKITHISVGFVAIPASGGGTVLLEVYNRDGGAASDNLLNAATYDLEGMTDMVAADMTLTGTGGDLQPDDGDFVYVVITSNNGDMTGGTGGVINIKYTID</sequence>
<accession>A0A0F9W6E1</accession>
<dbReference type="AlphaFoldDB" id="A0A0F9W6E1"/>
<gene>
    <name evidence="1" type="ORF">LCGC14_0399290</name>
</gene>
<reference evidence="1" key="1">
    <citation type="journal article" date="2015" name="Nature">
        <title>Complex archaea that bridge the gap between prokaryotes and eukaryotes.</title>
        <authorList>
            <person name="Spang A."/>
            <person name="Saw J.H."/>
            <person name="Jorgensen S.L."/>
            <person name="Zaremba-Niedzwiedzka K."/>
            <person name="Martijn J."/>
            <person name="Lind A.E."/>
            <person name="van Eijk R."/>
            <person name="Schleper C."/>
            <person name="Guy L."/>
            <person name="Ettema T.J."/>
        </authorList>
    </citation>
    <scope>NUCLEOTIDE SEQUENCE</scope>
</reference>
<comment type="caution">
    <text evidence="1">The sequence shown here is derived from an EMBL/GenBank/DDBJ whole genome shotgun (WGS) entry which is preliminary data.</text>
</comment>
<proteinExistence type="predicted"/>
<evidence type="ECO:0000313" key="1">
    <source>
        <dbReference type="EMBL" id="KKN73613.1"/>
    </source>
</evidence>
<protein>
    <submittedName>
        <fullName evidence="1">Uncharacterized protein</fullName>
    </submittedName>
</protein>
<organism evidence="1">
    <name type="scientific">marine sediment metagenome</name>
    <dbReference type="NCBI Taxonomy" id="412755"/>
    <lineage>
        <taxon>unclassified sequences</taxon>
        <taxon>metagenomes</taxon>
        <taxon>ecological metagenomes</taxon>
    </lineage>
</organism>
<dbReference type="EMBL" id="LAZR01000341">
    <property type="protein sequence ID" value="KKN73613.1"/>
    <property type="molecule type" value="Genomic_DNA"/>
</dbReference>